<protein>
    <submittedName>
        <fullName evidence="1">Uncharacterized protein</fullName>
    </submittedName>
</protein>
<dbReference type="RefSeq" id="WP_200391511.1">
    <property type="nucleotide sequence ID" value="NZ_JAENIO010000017.1"/>
</dbReference>
<evidence type="ECO:0000313" key="2">
    <source>
        <dbReference type="Proteomes" id="UP000604083"/>
    </source>
</evidence>
<sequence length="155" mass="17424">MMTFRPRSLFSWNFSYQGPGLEGIVAHSVWGESGSLHINGQDYTVTCKGFFEKEWFLYRGEQVVAKARKAGFFGRKLEIHTPRETLLLVPDGFGRPMRLTGPGHEMRFAPLHAFTRQGEGRGSYREAPVAIFTLWLTTLLWRRAARSSSPGGAGS</sequence>
<evidence type="ECO:0000313" key="1">
    <source>
        <dbReference type="EMBL" id="MBK1834077.1"/>
    </source>
</evidence>
<proteinExistence type="predicted"/>
<reference evidence="1" key="1">
    <citation type="submission" date="2021-01" db="EMBL/GenBank/DDBJ databases">
        <title>Modified the classification status of verrucomicrobia.</title>
        <authorList>
            <person name="Feng X."/>
        </authorList>
    </citation>
    <scope>NUCLEOTIDE SEQUENCE</scope>
    <source>
        <strain evidence="1">KCTC 12986</strain>
    </source>
</reference>
<dbReference type="EMBL" id="JAENIO010000017">
    <property type="protein sequence ID" value="MBK1834077.1"/>
    <property type="molecule type" value="Genomic_DNA"/>
</dbReference>
<dbReference type="Proteomes" id="UP000604083">
    <property type="component" value="Unassembled WGS sequence"/>
</dbReference>
<accession>A0A934VMA5</accession>
<comment type="caution">
    <text evidence="1">The sequence shown here is derived from an EMBL/GenBank/DDBJ whole genome shotgun (WGS) entry which is preliminary data.</text>
</comment>
<gene>
    <name evidence="1" type="ORF">JIN78_08395</name>
</gene>
<organism evidence="1 2">
    <name type="scientific">Roseibacillus ishigakijimensis</name>
    <dbReference type="NCBI Taxonomy" id="454146"/>
    <lineage>
        <taxon>Bacteria</taxon>
        <taxon>Pseudomonadati</taxon>
        <taxon>Verrucomicrobiota</taxon>
        <taxon>Verrucomicrobiia</taxon>
        <taxon>Verrucomicrobiales</taxon>
        <taxon>Verrucomicrobiaceae</taxon>
        <taxon>Roseibacillus</taxon>
    </lineage>
</organism>
<name>A0A934VMA5_9BACT</name>
<keyword evidence="2" id="KW-1185">Reference proteome</keyword>
<dbReference type="AlphaFoldDB" id="A0A934VMA5"/>